<evidence type="ECO:0000313" key="5">
    <source>
        <dbReference type="Proteomes" id="UP000655208"/>
    </source>
</evidence>
<dbReference type="Pfam" id="PF13561">
    <property type="entry name" value="adh_short_C2"/>
    <property type="match status" value="1"/>
</dbReference>
<dbReference type="Proteomes" id="UP000655208">
    <property type="component" value="Unassembled WGS sequence"/>
</dbReference>
<dbReference type="SUPFAM" id="SSF51735">
    <property type="entry name" value="NAD(P)-binding Rossmann-fold domains"/>
    <property type="match status" value="1"/>
</dbReference>
<comment type="caution">
    <text evidence="4">The sequence shown here is derived from an EMBL/GenBank/DDBJ whole genome shotgun (WGS) entry which is preliminary data.</text>
</comment>
<protein>
    <submittedName>
        <fullName evidence="4">Beta-ketoacyl-ACP reductase</fullName>
    </submittedName>
</protein>
<dbReference type="SMART" id="SM00822">
    <property type="entry name" value="PKS_KR"/>
    <property type="match status" value="1"/>
</dbReference>
<dbReference type="PANTHER" id="PTHR43639:SF1">
    <property type="entry name" value="SHORT-CHAIN DEHYDROGENASE_REDUCTASE FAMILY PROTEIN"/>
    <property type="match status" value="1"/>
</dbReference>
<dbReference type="PANTHER" id="PTHR43639">
    <property type="entry name" value="OXIDOREDUCTASE, SHORT-CHAIN DEHYDROGENASE/REDUCTASE FAMILY (AFU_ORTHOLOGUE AFUA_5G02870)"/>
    <property type="match status" value="1"/>
</dbReference>
<proteinExistence type="inferred from homology"/>
<dbReference type="AlphaFoldDB" id="A0A917SVX5"/>
<name>A0A917SVX5_9ACTN</name>
<dbReference type="InterPro" id="IPR036291">
    <property type="entry name" value="NAD(P)-bd_dom_sf"/>
</dbReference>
<accession>A0A917SVX5</accession>
<dbReference type="EMBL" id="BMNA01000003">
    <property type="protein sequence ID" value="GGL99010.1"/>
    <property type="molecule type" value="Genomic_DNA"/>
</dbReference>
<dbReference type="PROSITE" id="PS00061">
    <property type="entry name" value="ADH_SHORT"/>
    <property type="match status" value="1"/>
</dbReference>
<dbReference type="GO" id="GO:0016491">
    <property type="term" value="F:oxidoreductase activity"/>
    <property type="evidence" value="ECO:0007669"/>
    <property type="project" value="UniProtKB-KW"/>
</dbReference>
<dbReference type="InterPro" id="IPR002347">
    <property type="entry name" value="SDR_fam"/>
</dbReference>
<reference evidence="4" key="2">
    <citation type="submission" date="2020-09" db="EMBL/GenBank/DDBJ databases">
        <authorList>
            <person name="Sun Q."/>
            <person name="Zhou Y."/>
        </authorList>
    </citation>
    <scope>NUCLEOTIDE SEQUENCE</scope>
    <source>
        <strain evidence="4">CGMCC 4.7308</strain>
    </source>
</reference>
<dbReference type="InterPro" id="IPR057326">
    <property type="entry name" value="KR_dom"/>
</dbReference>
<dbReference type="Gene3D" id="3.40.50.720">
    <property type="entry name" value="NAD(P)-binding Rossmann-like Domain"/>
    <property type="match status" value="1"/>
</dbReference>
<evidence type="ECO:0000259" key="3">
    <source>
        <dbReference type="SMART" id="SM00822"/>
    </source>
</evidence>
<keyword evidence="5" id="KW-1185">Reference proteome</keyword>
<dbReference type="InterPro" id="IPR020904">
    <property type="entry name" value="Sc_DH/Rdtase_CS"/>
</dbReference>
<evidence type="ECO:0000256" key="1">
    <source>
        <dbReference type="ARBA" id="ARBA00006484"/>
    </source>
</evidence>
<organism evidence="4 5">
    <name type="scientific">Nakamurella endophytica</name>
    <dbReference type="NCBI Taxonomy" id="1748367"/>
    <lineage>
        <taxon>Bacteria</taxon>
        <taxon>Bacillati</taxon>
        <taxon>Actinomycetota</taxon>
        <taxon>Actinomycetes</taxon>
        <taxon>Nakamurellales</taxon>
        <taxon>Nakamurellaceae</taxon>
        <taxon>Nakamurella</taxon>
    </lineage>
</organism>
<evidence type="ECO:0000256" key="2">
    <source>
        <dbReference type="ARBA" id="ARBA00023002"/>
    </source>
</evidence>
<reference evidence="4" key="1">
    <citation type="journal article" date="2014" name="Int. J. Syst. Evol. Microbiol.">
        <title>Complete genome sequence of Corynebacterium casei LMG S-19264T (=DSM 44701T), isolated from a smear-ripened cheese.</title>
        <authorList>
            <consortium name="US DOE Joint Genome Institute (JGI-PGF)"/>
            <person name="Walter F."/>
            <person name="Albersmeier A."/>
            <person name="Kalinowski J."/>
            <person name="Ruckert C."/>
        </authorList>
    </citation>
    <scope>NUCLEOTIDE SEQUENCE</scope>
    <source>
        <strain evidence="4">CGMCC 4.7308</strain>
    </source>
</reference>
<dbReference type="FunFam" id="3.40.50.720:FF:000084">
    <property type="entry name" value="Short-chain dehydrogenase reductase"/>
    <property type="match status" value="1"/>
</dbReference>
<dbReference type="PRINTS" id="PR00081">
    <property type="entry name" value="GDHRDH"/>
</dbReference>
<comment type="similarity">
    <text evidence="1">Belongs to the short-chain dehydrogenases/reductases (SDR) family.</text>
</comment>
<gene>
    <name evidence="4" type="primary">fabG-2</name>
    <name evidence="4" type="ORF">GCM10011594_18740</name>
</gene>
<sequence length="271" mass="27865">MTASGAAATGGPGADAWAGRVVVVTGAAGGIGRRIALDFAAAGATVVVADVDAAGADATVQQAVRDGHRAASVRMDVTSAASVESALEAVALRHGFPDVLVAAAGIYPTRLLVEMTDQEWDAVHGVNVRGPFLLCRWLARRITDGTVPRTRRSIVVVSSGAARSGRIGASHYCSSKAAVEMLTRVAALELAPLGVTVNAVAPGLIDVPRVRELSPEYLDTLVAGQPVQRIGRPEHVARACLFLADDRSDYVTGAVLDVDGGFSAGRPLPLS</sequence>
<keyword evidence="2" id="KW-0560">Oxidoreductase</keyword>
<feature type="domain" description="Ketoreductase" evidence="3">
    <location>
        <begin position="20"/>
        <end position="203"/>
    </location>
</feature>
<evidence type="ECO:0000313" key="4">
    <source>
        <dbReference type="EMBL" id="GGL99010.1"/>
    </source>
</evidence>